<name>A0A512TKR1_CLOBU</name>
<evidence type="ECO:0000313" key="3">
    <source>
        <dbReference type="EMBL" id="GEQ20608.1"/>
    </source>
</evidence>
<reference evidence="3 5" key="1">
    <citation type="submission" date="2019-07" db="EMBL/GenBank/DDBJ databases">
        <title>Whole genome shotgun sequence of Clostridium butyricum NBRC 3858.</title>
        <authorList>
            <person name="Hosoyama A."/>
            <person name="Uohara A."/>
            <person name="Ohji S."/>
            <person name="Ichikawa N."/>
        </authorList>
    </citation>
    <scope>NUCLEOTIDE SEQUENCE [LARGE SCALE GENOMIC DNA]</scope>
    <source>
        <strain evidence="3 5">NBRC 3858</strain>
    </source>
</reference>
<dbReference type="EMBL" id="WOFV02000062">
    <property type="protein sequence ID" value="NAS19236.1"/>
    <property type="molecule type" value="Genomic_DNA"/>
</dbReference>
<accession>A0A512TKR1</accession>
<dbReference type="EMBL" id="BKBC01000010">
    <property type="protein sequence ID" value="GEQ20608.1"/>
    <property type="molecule type" value="Genomic_DNA"/>
</dbReference>
<evidence type="ECO:0000313" key="5">
    <source>
        <dbReference type="Proteomes" id="UP000321089"/>
    </source>
</evidence>
<keyword evidence="1" id="KW-0812">Transmembrane</keyword>
<dbReference type="GO" id="GO:0016226">
    <property type="term" value="P:iron-sulfur cluster assembly"/>
    <property type="evidence" value="ECO:0007669"/>
    <property type="project" value="InterPro"/>
</dbReference>
<dbReference type="Gene3D" id="3.90.1010.10">
    <property type="match status" value="1"/>
</dbReference>
<feature type="domain" description="NIF system FeS cluster assembly NifU N-terminal" evidence="2">
    <location>
        <begin position="8"/>
        <end position="124"/>
    </location>
</feature>
<keyword evidence="1" id="KW-0472">Membrane</keyword>
<protein>
    <submittedName>
        <fullName evidence="3">Iron-sulfur cluster assembly scaffold protein</fullName>
    </submittedName>
</protein>
<gene>
    <name evidence="3" type="ORF">CBU02nite_11140</name>
    <name evidence="4" type="ORF">GND98_015570</name>
</gene>
<dbReference type="RefSeq" id="WP_124230093.1">
    <property type="nucleotide sequence ID" value="NZ_BKBC01000010.1"/>
</dbReference>
<evidence type="ECO:0000313" key="4">
    <source>
        <dbReference type="EMBL" id="NAS19236.1"/>
    </source>
</evidence>
<evidence type="ECO:0000313" key="6">
    <source>
        <dbReference type="Proteomes" id="UP000474042"/>
    </source>
</evidence>
<comment type="caution">
    <text evidence="3">The sequence shown here is derived from an EMBL/GenBank/DDBJ whole genome shotgun (WGS) entry which is preliminary data.</text>
</comment>
<evidence type="ECO:0000259" key="2">
    <source>
        <dbReference type="Pfam" id="PF01592"/>
    </source>
</evidence>
<keyword evidence="1" id="KW-1133">Transmembrane helix</keyword>
<reference evidence="4 6" key="2">
    <citation type="submission" date="2020-01" db="EMBL/GenBank/DDBJ databases">
        <title>Genome sequence of a 1,3-propanediol producer, Clostridium butyricum S3.</title>
        <authorList>
            <person name="Zhou J."/>
        </authorList>
    </citation>
    <scope>NUCLEOTIDE SEQUENCE [LARGE SCALE GENOMIC DNA]</scope>
    <source>
        <strain evidence="4 6">S3</strain>
    </source>
</reference>
<dbReference type="Proteomes" id="UP000474042">
    <property type="component" value="Unassembled WGS sequence"/>
</dbReference>
<feature type="transmembrane region" description="Helical" evidence="1">
    <location>
        <begin position="55"/>
        <end position="76"/>
    </location>
</feature>
<dbReference type="Proteomes" id="UP000321089">
    <property type="component" value="Unassembled WGS sequence"/>
</dbReference>
<proteinExistence type="predicted"/>
<organism evidence="3 5">
    <name type="scientific">Clostridium butyricum</name>
    <dbReference type="NCBI Taxonomy" id="1492"/>
    <lineage>
        <taxon>Bacteria</taxon>
        <taxon>Bacillati</taxon>
        <taxon>Bacillota</taxon>
        <taxon>Clostridia</taxon>
        <taxon>Eubacteriales</taxon>
        <taxon>Clostridiaceae</taxon>
        <taxon>Clostridium</taxon>
    </lineage>
</organism>
<dbReference type="PANTHER" id="PTHR10093">
    <property type="entry name" value="IRON-SULFUR CLUSTER ASSEMBLY ENZYME NIFU HOMOLOG"/>
    <property type="match status" value="1"/>
</dbReference>
<dbReference type="SUPFAM" id="SSF82649">
    <property type="entry name" value="SufE/NifU"/>
    <property type="match status" value="1"/>
</dbReference>
<dbReference type="CDD" id="cd06664">
    <property type="entry name" value="IscU_like"/>
    <property type="match status" value="1"/>
</dbReference>
<evidence type="ECO:0000256" key="1">
    <source>
        <dbReference type="SAM" id="Phobius"/>
    </source>
</evidence>
<dbReference type="InterPro" id="IPR002871">
    <property type="entry name" value="NIF_FeS_clus_asmbl_NifU_N"/>
</dbReference>
<dbReference type="GO" id="GO:0005506">
    <property type="term" value="F:iron ion binding"/>
    <property type="evidence" value="ECO:0007669"/>
    <property type="project" value="InterPro"/>
</dbReference>
<sequence length="125" mass="13940">MINEELSDILIDHFNYPRNIGIIDYPNGQGFNGDPQCGDYLEIYIMVKNNKIEDISFLVFGCYGAIACGSMTIVLAKGKILEEAMKLTEEDIIQALGGLPEDKKHCSNLGINALRNAISDYYSRE</sequence>
<dbReference type="AlphaFoldDB" id="A0A512TKR1"/>
<dbReference type="Pfam" id="PF01592">
    <property type="entry name" value="NifU_N"/>
    <property type="match status" value="1"/>
</dbReference>
<dbReference type="GO" id="GO:0051536">
    <property type="term" value="F:iron-sulfur cluster binding"/>
    <property type="evidence" value="ECO:0007669"/>
    <property type="project" value="InterPro"/>
</dbReference>